<evidence type="ECO:0000256" key="2">
    <source>
        <dbReference type="ARBA" id="ARBA00023125"/>
    </source>
</evidence>
<accession>A0ABX2I2P4</accession>
<dbReference type="PANTHER" id="PTHR43280:SF2">
    <property type="entry name" value="HTH-TYPE TRANSCRIPTIONAL REGULATOR EXSA"/>
    <property type="match status" value="1"/>
</dbReference>
<dbReference type="Pfam" id="PF12833">
    <property type="entry name" value="HTH_18"/>
    <property type="match status" value="1"/>
</dbReference>
<dbReference type="InterPro" id="IPR013096">
    <property type="entry name" value="Cupin_2"/>
</dbReference>
<dbReference type="PROSITE" id="PS00041">
    <property type="entry name" value="HTH_ARAC_FAMILY_1"/>
    <property type="match status" value="1"/>
</dbReference>
<proteinExistence type="predicted"/>
<keyword evidence="2" id="KW-0238">DNA-binding</keyword>
<dbReference type="InterPro" id="IPR014710">
    <property type="entry name" value="RmlC-like_jellyroll"/>
</dbReference>
<evidence type="ECO:0000313" key="6">
    <source>
        <dbReference type="Proteomes" id="UP000822142"/>
    </source>
</evidence>
<dbReference type="Gene3D" id="1.10.10.60">
    <property type="entry name" value="Homeodomain-like"/>
    <property type="match status" value="2"/>
</dbReference>
<keyword evidence="3" id="KW-0804">Transcription</keyword>
<dbReference type="SMART" id="SM00342">
    <property type="entry name" value="HTH_ARAC"/>
    <property type="match status" value="1"/>
</dbReference>
<dbReference type="Proteomes" id="UP000822142">
    <property type="component" value="Unassembled WGS sequence"/>
</dbReference>
<dbReference type="InterPro" id="IPR037923">
    <property type="entry name" value="HTH-like"/>
</dbReference>
<evidence type="ECO:0000259" key="4">
    <source>
        <dbReference type="PROSITE" id="PS01124"/>
    </source>
</evidence>
<dbReference type="RefSeq" id="WP_173747123.1">
    <property type="nucleotide sequence ID" value="NZ_JAAITA010000001.1"/>
</dbReference>
<evidence type="ECO:0000256" key="3">
    <source>
        <dbReference type="ARBA" id="ARBA00023163"/>
    </source>
</evidence>
<dbReference type="PROSITE" id="PS01124">
    <property type="entry name" value="HTH_ARAC_FAMILY_2"/>
    <property type="match status" value="1"/>
</dbReference>
<sequence length="283" mass="32743">MKTAFYRHLDDLEGKNISIRYQTNRGSYFPAHWHPAVELLYILNGTAEITISGKKYTLVAGEFIVTDSNQIHESRCALAYTEICVHISRAFLESYMEQGILPHLVCSRETLTHKDLPWFLEICDLFKQLVPLYITQPPAMNLACEAIVMQILFKLVNHFSVSIPAEEVPAAGNQERLKEILLYVEEHYSHSISLEEISAHFGLNREYFCRFFKKNVGLNFSRHVNLVRLSHIHFELLTTNDPIMEIIDRNGFTNYKLFHKLFREIYGCTPRDLRTSKSAGAEN</sequence>
<evidence type="ECO:0000313" key="5">
    <source>
        <dbReference type="EMBL" id="NSJ84641.1"/>
    </source>
</evidence>
<keyword evidence="6" id="KW-1185">Reference proteome</keyword>
<protein>
    <submittedName>
        <fullName evidence="5">AraC family transcriptional regulator</fullName>
    </submittedName>
</protein>
<dbReference type="Pfam" id="PF07883">
    <property type="entry name" value="Cupin_2"/>
    <property type="match status" value="1"/>
</dbReference>
<dbReference type="PANTHER" id="PTHR43280">
    <property type="entry name" value="ARAC-FAMILY TRANSCRIPTIONAL REGULATOR"/>
    <property type="match status" value="1"/>
</dbReference>
<dbReference type="SUPFAM" id="SSF46689">
    <property type="entry name" value="Homeodomain-like"/>
    <property type="match status" value="2"/>
</dbReference>
<dbReference type="InterPro" id="IPR018062">
    <property type="entry name" value="HTH_AraC-typ_CS"/>
</dbReference>
<organism evidence="5 6">
    <name type="scientific">Blautia hansenii</name>
    <name type="common">Ruminococcus hansenii</name>
    <dbReference type="NCBI Taxonomy" id="1322"/>
    <lineage>
        <taxon>Bacteria</taxon>
        <taxon>Bacillati</taxon>
        <taxon>Bacillota</taxon>
        <taxon>Clostridia</taxon>
        <taxon>Lachnospirales</taxon>
        <taxon>Lachnospiraceae</taxon>
        <taxon>Blautia</taxon>
    </lineage>
</organism>
<evidence type="ECO:0000256" key="1">
    <source>
        <dbReference type="ARBA" id="ARBA00023015"/>
    </source>
</evidence>
<dbReference type="InterPro" id="IPR018060">
    <property type="entry name" value="HTH_AraC"/>
</dbReference>
<dbReference type="Gene3D" id="2.60.120.10">
    <property type="entry name" value="Jelly Rolls"/>
    <property type="match status" value="1"/>
</dbReference>
<reference evidence="5 6" key="1">
    <citation type="journal article" date="2020" name="Cell Host Microbe">
        <title>Functional and Genomic Variation between Human-Derived Isolates of Lachnospiraceae Reveals Inter- and Intra-Species Diversity.</title>
        <authorList>
            <person name="Sorbara M.T."/>
            <person name="Littmann E.R."/>
            <person name="Fontana E."/>
            <person name="Moody T.U."/>
            <person name="Kohout C.E."/>
            <person name="Gjonbalaj M."/>
            <person name="Eaton V."/>
            <person name="Seok R."/>
            <person name="Leiner I.M."/>
            <person name="Pamer E.G."/>
        </authorList>
    </citation>
    <scope>NUCLEOTIDE SEQUENCE [LARGE SCALE GENOMIC DNA]</scope>
    <source>
        <strain evidence="5 6">MSK.15.26</strain>
    </source>
</reference>
<keyword evidence="1" id="KW-0805">Transcription regulation</keyword>
<feature type="domain" description="HTH araC/xylS-type" evidence="4">
    <location>
        <begin position="178"/>
        <end position="276"/>
    </location>
</feature>
<comment type="caution">
    <text evidence="5">The sequence shown here is derived from an EMBL/GenBank/DDBJ whole genome shotgun (WGS) entry which is preliminary data.</text>
</comment>
<dbReference type="SUPFAM" id="SSF51215">
    <property type="entry name" value="Regulatory protein AraC"/>
    <property type="match status" value="1"/>
</dbReference>
<dbReference type="EMBL" id="JAAITA010000001">
    <property type="protein sequence ID" value="NSJ84641.1"/>
    <property type="molecule type" value="Genomic_DNA"/>
</dbReference>
<gene>
    <name evidence="5" type="ORF">G5A70_00240</name>
</gene>
<name>A0ABX2I2P4_BLAHA</name>
<dbReference type="InterPro" id="IPR009057">
    <property type="entry name" value="Homeodomain-like_sf"/>
</dbReference>